<accession>R7Q8F2</accession>
<protein>
    <submittedName>
        <fullName evidence="1">Uncharacterized protein</fullName>
    </submittedName>
</protein>
<evidence type="ECO:0000313" key="1">
    <source>
        <dbReference type="EMBL" id="CDF33760.1"/>
    </source>
</evidence>
<dbReference type="EMBL" id="HG001657">
    <property type="protein sequence ID" value="CDF33760.1"/>
    <property type="molecule type" value="Genomic_DNA"/>
</dbReference>
<dbReference type="Proteomes" id="UP000012073">
    <property type="component" value="Unassembled WGS sequence"/>
</dbReference>
<dbReference type="KEGG" id="ccp:CHC_T00002561001"/>
<gene>
    <name evidence="1" type="ORF">CHC_T00002561001</name>
</gene>
<reference evidence="2" key="1">
    <citation type="journal article" date="2013" name="Proc. Natl. Acad. Sci. U.S.A.">
        <title>Genome structure and metabolic features in the red seaweed Chondrus crispus shed light on evolution of the Archaeplastida.</title>
        <authorList>
            <person name="Collen J."/>
            <person name="Porcel B."/>
            <person name="Carre W."/>
            <person name="Ball S.G."/>
            <person name="Chaparro C."/>
            <person name="Tonon T."/>
            <person name="Barbeyron T."/>
            <person name="Michel G."/>
            <person name="Noel B."/>
            <person name="Valentin K."/>
            <person name="Elias M."/>
            <person name="Artiguenave F."/>
            <person name="Arun A."/>
            <person name="Aury J.M."/>
            <person name="Barbosa-Neto J.F."/>
            <person name="Bothwell J.H."/>
            <person name="Bouget F.Y."/>
            <person name="Brillet L."/>
            <person name="Cabello-Hurtado F."/>
            <person name="Capella-Gutierrez S."/>
            <person name="Charrier B."/>
            <person name="Cladiere L."/>
            <person name="Cock J.M."/>
            <person name="Coelho S.M."/>
            <person name="Colleoni C."/>
            <person name="Czjzek M."/>
            <person name="Da Silva C."/>
            <person name="Delage L."/>
            <person name="Denoeud F."/>
            <person name="Deschamps P."/>
            <person name="Dittami S.M."/>
            <person name="Gabaldon T."/>
            <person name="Gachon C.M."/>
            <person name="Groisillier A."/>
            <person name="Herve C."/>
            <person name="Jabbari K."/>
            <person name="Katinka M."/>
            <person name="Kloareg B."/>
            <person name="Kowalczyk N."/>
            <person name="Labadie K."/>
            <person name="Leblanc C."/>
            <person name="Lopez P.J."/>
            <person name="McLachlan D.H."/>
            <person name="Meslet-Cladiere L."/>
            <person name="Moustafa A."/>
            <person name="Nehr Z."/>
            <person name="Nyvall Collen P."/>
            <person name="Panaud O."/>
            <person name="Partensky F."/>
            <person name="Poulain J."/>
            <person name="Rensing S.A."/>
            <person name="Rousvoal S."/>
            <person name="Samson G."/>
            <person name="Symeonidi A."/>
            <person name="Weissenbach J."/>
            <person name="Zambounis A."/>
            <person name="Wincker P."/>
            <person name="Boyen C."/>
        </authorList>
    </citation>
    <scope>NUCLEOTIDE SEQUENCE [LARGE SCALE GENOMIC DNA]</scope>
    <source>
        <strain evidence="2">cv. Stackhouse</strain>
    </source>
</reference>
<dbReference type="AlphaFoldDB" id="R7Q8F2"/>
<sequence length="34" mass="4063">MQLKRQSTCTASIIGMRKRYHFVQESTMRSVTRM</sequence>
<organism evidence="1 2">
    <name type="scientific">Chondrus crispus</name>
    <name type="common">Carrageen Irish moss</name>
    <name type="synonym">Polymorpha crispa</name>
    <dbReference type="NCBI Taxonomy" id="2769"/>
    <lineage>
        <taxon>Eukaryota</taxon>
        <taxon>Rhodophyta</taxon>
        <taxon>Florideophyceae</taxon>
        <taxon>Rhodymeniophycidae</taxon>
        <taxon>Gigartinales</taxon>
        <taxon>Gigartinaceae</taxon>
        <taxon>Chondrus</taxon>
    </lineage>
</organism>
<name>R7Q8F2_CHOCR</name>
<dbReference type="GeneID" id="17321318"/>
<keyword evidence="2" id="KW-1185">Reference proteome</keyword>
<dbReference type="RefSeq" id="XP_005713579.1">
    <property type="nucleotide sequence ID" value="XM_005713522.1"/>
</dbReference>
<proteinExistence type="predicted"/>
<dbReference type="Gramene" id="CDF33760">
    <property type="protein sequence ID" value="CDF33760"/>
    <property type="gene ID" value="CHC_T00002561001"/>
</dbReference>
<evidence type="ECO:0000313" key="2">
    <source>
        <dbReference type="Proteomes" id="UP000012073"/>
    </source>
</evidence>